<sequence>MTFQTSVGRQYTTGFPGDIVRDGPQRGKPGRIANANEGANVNAISRVFGFKTDVSLMGTGQTKTLGAQDFEVELGGTNYYGILGNSKRYALYGNSTGPLGASMVLPQYSEGEFYDMCTGLVVEVFNPSTSPQTLNYGDLLAYVPKGISSGNNPNNLPIGAIIAYTGSLPTGMVAIPGGIVIDPTTIALSGPSVQSSTYTIVQLTR</sequence>
<protein>
    <submittedName>
        <fullName evidence="1">Uncharacterized protein</fullName>
    </submittedName>
</protein>
<dbReference type="Pfam" id="PF22758">
    <property type="entry name" value="Phage_cement"/>
    <property type="match status" value="1"/>
</dbReference>
<accession>A0A386KM07</accession>
<reference evidence="1 2" key="1">
    <citation type="submission" date="2018-08" db="EMBL/GenBank/DDBJ databases">
        <title>Characterization and Complete Genome Sequence Analysis of a Lytic Bacteriophage FEC19 infecting Escherichia coli O157:H7.</title>
        <authorList>
            <person name="Fan C."/>
            <person name="Zhao C."/>
            <person name="Tie D."/>
            <person name="Sun Y."/>
        </authorList>
    </citation>
    <scope>NUCLEOTIDE SEQUENCE [LARGE SCALE GENOMIC DNA]</scope>
</reference>
<dbReference type="EMBL" id="MH816966">
    <property type="protein sequence ID" value="AYD85503.1"/>
    <property type="molecule type" value="Genomic_DNA"/>
</dbReference>
<dbReference type="Proteomes" id="UP000268320">
    <property type="component" value="Genome"/>
</dbReference>
<keyword evidence="2" id="KW-1185">Reference proteome</keyword>
<organism evidence="1 2">
    <name type="scientific">Escherichia phage FEC19</name>
    <dbReference type="NCBI Taxonomy" id="2315486"/>
    <lineage>
        <taxon>Viruses</taxon>
        <taxon>Duplodnaviria</taxon>
        <taxon>Heunggongvirae</taxon>
        <taxon>Uroviricota</taxon>
        <taxon>Caudoviricetes</taxon>
        <taxon>Lindbergviridae</taxon>
        <taxon>Wifcevirus</taxon>
        <taxon>Wifcevirus FEC19</taxon>
    </lineage>
</organism>
<dbReference type="GeneID" id="55004115"/>
<name>A0A386KM07_9CAUD</name>
<evidence type="ECO:0000313" key="1">
    <source>
        <dbReference type="EMBL" id="AYD85503.1"/>
    </source>
</evidence>
<evidence type="ECO:0000313" key="2">
    <source>
        <dbReference type="Proteomes" id="UP000268320"/>
    </source>
</evidence>
<dbReference type="KEGG" id="vg:55004115"/>
<dbReference type="InterPro" id="IPR054438">
    <property type="entry name" value="Struct_cement_gp24/gp6"/>
</dbReference>
<proteinExistence type="predicted"/>
<dbReference type="RefSeq" id="YP_009813040.1">
    <property type="nucleotide sequence ID" value="NC_048073.1"/>
</dbReference>